<dbReference type="InterPro" id="IPR033399">
    <property type="entry name" value="TP_0789-like"/>
</dbReference>
<evidence type="ECO:0000313" key="4">
    <source>
        <dbReference type="EMBL" id="QEN05415.1"/>
    </source>
</evidence>
<dbReference type="AlphaFoldDB" id="A0A5C1QBH2"/>
<dbReference type="Gene3D" id="2.50.20.10">
    <property type="entry name" value="Lipoprotein localisation LolA/LolB/LppX"/>
    <property type="match status" value="1"/>
</dbReference>
<dbReference type="InterPro" id="IPR029046">
    <property type="entry name" value="LolA/LolB/LppX"/>
</dbReference>
<evidence type="ECO:0000256" key="2">
    <source>
        <dbReference type="SAM" id="SignalP"/>
    </source>
</evidence>
<feature type="signal peptide" evidence="2">
    <location>
        <begin position="1"/>
        <end position="20"/>
    </location>
</feature>
<dbReference type="KEGG" id="sper:EW093_12060"/>
<sequence length="248" mass="28226">MKRIFLIFSFALIGVLSITAQDYTQVLKGLDNLQDFEGVDLSMVWTIVSQKPGEEKSVTKIQIFRRDSEDNALYLFLKPEVDKGQGFLMSGDNAWMYDPSSRKFSHFSLKENIGDSDAQNQDVKATSYAEDYNIVKAEEGKLGKIDTYIITLEAKTNEITTPKMKIWVRKDKNLLLKQEDYSLSDRLVRTIIIPKWTTVGGKYISAQTLIQDNLKEGEKTQITASSISNAQIPDDVFTKAYLERINNK</sequence>
<accession>A0A5C1QBH2</accession>
<dbReference type="Proteomes" id="UP000323824">
    <property type="component" value="Chromosome"/>
</dbReference>
<dbReference type="OrthoDB" id="357718at2"/>
<keyword evidence="5" id="KW-1185">Reference proteome</keyword>
<feature type="chain" id="PRO_5022829692" evidence="2">
    <location>
        <begin position="21"/>
        <end position="248"/>
    </location>
</feature>
<reference evidence="4 5" key="2">
    <citation type="submission" date="2019-09" db="EMBL/GenBank/DDBJ databases">
        <title>Complete Genome Sequence and Methylome Analysis of free living Spirochaetas.</title>
        <authorList>
            <person name="Leshcheva N."/>
            <person name="Mikheeva N."/>
        </authorList>
    </citation>
    <scope>NUCLEOTIDE SEQUENCE [LARGE SCALE GENOMIC DNA]</scope>
    <source>
        <strain evidence="4 5">P</strain>
    </source>
</reference>
<dbReference type="RefSeq" id="WP_149568653.1">
    <property type="nucleotide sequence ID" value="NZ_CP035807.1"/>
</dbReference>
<organism evidence="4 5">
    <name type="scientific">Thiospirochaeta perfilievii</name>
    <dbReference type="NCBI Taxonomy" id="252967"/>
    <lineage>
        <taxon>Bacteria</taxon>
        <taxon>Pseudomonadati</taxon>
        <taxon>Spirochaetota</taxon>
        <taxon>Spirochaetia</taxon>
        <taxon>Spirochaetales</taxon>
        <taxon>Spirochaetaceae</taxon>
        <taxon>Thiospirochaeta</taxon>
    </lineage>
</organism>
<evidence type="ECO:0000313" key="5">
    <source>
        <dbReference type="Proteomes" id="UP000323824"/>
    </source>
</evidence>
<protein>
    <submittedName>
        <fullName evidence="4">Outer membrane lipoprotein-sorting protein</fullName>
    </submittedName>
</protein>
<dbReference type="EMBL" id="CP035807">
    <property type="protein sequence ID" value="QEN05415.1"/>
    <property type="molecule type" value="Genomic_DNA"/>
</dbReference>
<evidence type="ECO:0000259" key="3">
    <source>
        <dbReference type="Pfam" id="PF17131"/>
    </source>
</evidence>
<dbReference type="CDD" id="cd16329">
    <property type="entry name" value="LolA_like"/>
    <property type="match status" value="1"/>
</dbReference>
<reference evidence="4 5" key="1">
    <citation type="submission" date="2019-02" db="EMBL/GenBank/DDBJ databases">
        <authorList>
            <person name="Fomenkov A."/>
            <person name="Dubinina G."/>
            <person name="Grabovich M."/>
            <person name="Vincze T."/>
            <person name="Roberts R.J."/>
        </authorList>
    </citation>
    <scope>NUCLEOTIDE SEQUENCE [LARGE SCALE GENOMIC DNA]</scope>
    <source>
        <strain evidence="4 5">P</strain>
    </source>
</reference>
<proteinExistence type="predicted"/>
<keyword evidence="1 2" id="KW-0732">Signal</keyword>
<evidence type="ECO:0000256" key="1">
    <source>
        <dbReference type="ARBA" id="ARBA00022729"/>
    </source>
</evidence>
<dbReference type="SUPFAM" id="SSF89392">
    <property type="entry name" value="Prokaryotic lipoproteins and lipoprotein localization factors"/>
    <property type="match status" value="1"/>
</dbReference>
<gene>
    <name evidence="4" type="ORF">EW093_12060</name>
</gene>
<dbReference type="Pfam" id="PF17131">
    <property type="entry name" value="LolA_like"/>
    <property type="match status" value="1"/>
</dbReference>
<keyword evidence="4" id="KW-0449">Lipoprotein</keyword>
<name>A0A5C1QBH2_9SPIO</name>
<feature type="domain" description="Uncharacterized protein TP-0789" evidence="3">
    <location>
        <begin position="69"/>
        <end position="244"/>
    </location>
</feature>